<dbReference type="PANTHER" id="PTHR15502:SF7">
    <property type="entry name" value="CALCINEURIN-BINDING PROTEIN CABIN-1"/>
    <property type="match status" value="1"/>
</dbReference>
<dbReference type="Proteomes" id="UP001140453">
    <property type="component" value="Unassembled WGS sequence"/>
</dbReference>
<feature type="compositionally biased region" description="Acidic residues" evidence="6">
    <location>
        <begin position="1864"/>
        <end position="1881"/>
    </location>
</feature>
<feature type="region of interest" description="Disordered" evidence="6">
    <location>
        <begin position="319"/>
        <end position="431"/>
    </location>
</feature>
<dbReference type="GO" id="GO:0006325">
    <property type="term" value="P:chromatin organization"/>
    <property type="evidence" value="ECO:0007669"/>
    <property type="project" value="InterPro"/>
</dbReference>
<feature type="compositionally biased region" description="Low complexity" evidence="6">
    <location>
        <begin position="1800"/>
        <end position="1812"/>
    </location>
</feature>
<organism evidence="7 8">
    <name type="scientific">Gnomoniopsis smithogilvyi</name>
    <dbReference type="NCBI Taxonomy" id="1191159"/>
    <lineage>
        <taxon>Eukaryota</taxon>
        <taxon>Fungi</taxon>
        <taxon>Dikarya</taxon>
        <taxon>Ascomycota</taxon>
        <taxon>Pezizomycotina</taxon>
        <taxon>Sordariomycetes</taxon>
        <taxon>Sordariomycetidae</taxon>
        <taxon>Diaporthales</taxon>
        <taxon>Gnomoniaceae</taxon>
        <taxon>Gnomoniopsis</taxon>
    </lineage>
</organism>
<dbReference type="GO" id="GO:0031491">
    <property type="term" value="F:nucleosome binding"/>
    <property type="evidence" value="ECO:0007669"/>
    <property type="project" value="TreeGrafter"/>
</dbReference>
<dbReference type="GO" id="GO:0005634">
    <property type="term" value="C:nucleus"/>
    <property type="evidence" value="ECO:0007669"/>
    <property type="project" value="UniProtKB-SubCell"/>
</dbReference>
<dbReference type="OrthoDB" id="77564at2759"/>
<keyword evidence="5" id="KW-0539">Nucleus</keyword>
<feature type="compositionally biased region" description="Acidic residues" evidence="6">
    <location>
        <begin position="322"/>
        <end position="335"/>
    </location>
</feature>
<accession>A0A9W8YRF7</accession>
<gene>
    <name evidence="7" type="primary">HIR3</name>
    <name evidence="7" type="ORF">N0V93_007487</name>
</gene>
<feature type="region of interest" description="Disordered" evidence="6">
    <location>
        <begin position="1697"/>
        <end position="1757"/>
    </location>
</feature>
<proteinExistence type="inferred from homology"/>
<evidence type="ECO:0000256" key="1">
    <source>
        <dbReference type="ARBA" id="ARBA00002687"/>
    </source>
</evidence>
<reference evidence="7" key="1">
    <citation type="submission" date="2022-10" db="EMBL/GenBank/DDBJ databases">
        <title>Tapping the CABI collections for fungal endophytes: first genome assemblies for Collariella, Neodidymelliopsis, Ascochyta clinopodiicola, Didymella pomorum, Didymosphaeria variabile, Neocosmospora piperis and Neocucurbitaria cava.</title>
        <authorList>
            <person name="Hill R."/>
        </authorList>
    </citation>
    <scope>NUCLEOTIDE SEQUENCE</scope>
    <source>
        <strain evidence="7">IMI 355082</strain>
    </source>
</reference>
<evidence type="ECO:0000256" key="5">
    <source>
        <dbReference type="ARBA" id="ARBA00023242"/>
    </source>
</evidence>
<evidence type="ECO:0000256" key="4">
    <source>
        <dbReference type="ARBA" id="ARBA00014848"/>
    </source>
</evidence>
<dbReference type="InterPro" id="IPR033053">
    <property type="entry name" value="Hir3/CABIN1"/>
</dbReference>
<dbReference type="SUPFAM" id="SSF48452">
    <property type="entry name" value="TPR-like"/>
    <property type="match status" value="1"/>
</dbReference>
<feature type="compositionally biased region" description="Polar residues" evidence="6">
    <location>
        <begin position="375"/>
        <end position="397"/>
    </location>
</feature>
<feature type="compositionally biased region" description="Acidic residues" evidence="6">
    <location>
        <begin position="1917"/>
        <end position="1947"/>
    </location>
</feature>
<evidence type="ECO:0000313" key="8">
    <source>
        <dbReference type="Proteomes" id="UP001140453"/>
    </source>
</evidence>
<keyword evidence="8" id="KW-1185">Reference proteome</keyword>
<dbReference type="PANTHER" id="PTHR15502">
    <property type="entry name" value="CALCINEURIN-BINDING PROTEIN CABIN 1-RELATED"/>
    <property type="match status" value="1"/>
</dbReference>
<dbReference type="EMBL" id="JAPEVB010000004">
    <property type="protein sequence ID" value="KAJ4390014.1"/>
    <property type="molecule type" value="Genomic_DNA"/>
</dbReference>
<dbReference type="GO" id="GO:0000417">
    <property type="term" value="C:HIR complex"/>
    <property type="evidence" value="ECO:0007669"/>
    <property type="project" value="TreeGrafter"/>
</dbReference>
<sequence>MHAQPAFAAINVEPEENVEEEIDTSKELQVDEALKLFQNALKLHAQGPQFFDDASDAYDELFLSDIFKLPESTTEYERTERQQNPFLPVESSFTPDLDAAADSSGTSLPQALFLSYKNHGQFILDRLKDKARRAGPEAQDVFEQSEAIDDARKAIDNFNAALDRDPSDAELWRRTARTAAFMNSARMSRYCLEAAIELDDDPAVVDVEPPSLAEGFAGEELKNQLRVLSDNIALTHPSMKPFLEKEMPPFLMRHIDPAPFLPDPINKLGSRKLLAAQVNLPRLVIELESLSWAQLGMRLVQLIQEIGLSGQAIRFQFPEGHDENEDDDVEMESDQNPDKVDGTGEVAKSAVEEAAEPSTETKPPAKVVPTEDGINVSNSINGTDGANTEARQPSVTLPSRKRSISAAGLQEPVEEEVGDSKRPKRVRRRDTLAEETVDETTLRAAQLQPFQGADQNLFHLTKNILENLGVTDKITVDRIGEIIDSCALEERTSKLSHTASIDLRDALLSYDDEVASVFLTKAETAALGMSTFLEHTKAGTQHAAETASFEESTGLTAFVKKVNLSWMSAQDVAFEWILVISRSYTTKRWSDQLKTAVVQVISHLDEPIHERVEYEIARARGEDGEDARVAELDNLVQMLFEVYLDVYERITSPNSRVDQSIRLSTKNRLSRWLDLALELSQSRPADSGLDLSLRFLWACVFSTTLAEGVARDHILACWHSLRDYLATTGQSKIELPNNAVMPEISAAEADREISKLTTMDFFLGLFREEVSDPVAVIDTLEPVLNPEAVFVTPSEDSITVKDKLDVDKVSKTSIKECASQGLKDLWKFLLASSTDLRLLLWSRLSDAYGTINYTTKQFSCLLKSIEMVMNDMDGPAYLETPPESRRILLMKHTKSIHDMMVSALSLALNDNTAFDIIDEDHLRASSAALARLSCFIHVAVMQEDEFTLGITPAPSKTSNFNELLENLRDLQVRVWTLQYCLIKVGIHQNVSVFKTPENDLADYLSAVHQVLGLRKACTSSNKVFLKMMRIELLKQKNIENWEDYLGQVLYDLHGLKLGVGIWEVQDHGCAPEKLEKRQAMQLVENIMTLANRMSMKDLLKSDLKNTIEHMQGAIGPSKSTTPMIHNLRNFQEYIKKPIHPLRLYQAFDGTVPLDAMTVNTADAALAKHGWFFLLGMIALTKFKGVDLNRRQTPGATDDLRIGATFLRLQLQFTPDMWEAWFRLAECFDYELDEAVLWSADKMNKERSELLKFQRQAIHCYTLALSHSHFWYPESKEDEEKLCQLYYNFAMRMYASSREPFAMEPFHHRDHNRFYPENGGSGTVKKLFHSEMTDFEVWKYAAVLFRRTMKGNSKDWKSPYMVSKCLWKMYQQPLETLSAKDKKARPTVQQIVDALEKTIEVVSKLPKPRHGQDPILEPHYKLVSILHKLVSCEDIAPQEAANIIQRQPYAIRRGEHVTLESDDWDEYVVENLRHLRDKDKSHWQHRIIMRHARIVYEPEKDDANNQLIEAQAAFSILREHMVTKTMAINVWKCDAERPGRHHVFTEQYVRYIVRLLTITSDRVNMEALLRKIRKKGADFYHFNDLWAACVQAYTRLLRHSYKIPPVEEDVFKNMSPEEFDILAERVSDWASKDDRDHPALNAMKETVELKKLNGGLMKAGMIDDLINDSYSVLYSSIVNELPGPEPAKIIEDRNRAKGLETNGSTDKDQFHGLLHPNGLDKKDETGRAVSEAPSGSAAGEKMERSTSNTGEQSGAVRRRLVGVRRADILRKAEQAVLRATEQPPPKSAVSERSNGRKSRRGSAASGKNGAGARRSGEDSEGEDEQGDDDVGDENEADEKRKGGDEAGHDERADESETASPRPDHDDADDESDLSDVPDDYDQDVPPTLMFPNLRRSVDNSVAADSRAGSSSDGGSQQGDDEQEDEEDQEDQEEDNTMDVDAEDQDQEMVDQHTAEEGEEGDDDIDDGAEMVD</sequence>
<comment type="similarity">
    <text evidence="3">Belongs to the HIR3 family.</text>
</comment>
<feature type="compositionally biased region" description="Basic and acidic residues" evidence="6">
    <location>
        <begin position="1836"/>
        <end position="1850"/>
    </location>
</feature>
<dbReference type="Gene3D" id="1.25.40.10">
    <property type="entry name" value="Tetratricopeptide repeat domain"/>
    <property type="match status" value="1"/>
</dbReference>
<comment type="function">
    <text evidence="1">Has a role in a nucleosome assembly pathway that is required for the integrity of heterochromatin and proper chromosome segregation.</text>
</comment>
<feature type="compositionally biased region" description="Acidic residues" evidence="6">
    <location>
        <begin position="1955"/>
        <end position="1971"/>
    </location>
</feature>
<evidence type="ECO:0000256" key="3">
    <source>
        <dbReference type="ARBA" id="ARBA00007335"/>
    </source>
</evidence>
<feature type="region of interest" description="Disordered" evidence="6">
    <location>
        <begin position="1774"/>
        <end position="1971"/>
    </location>
</feature>
<comment type="caution">
    <text evidence="7">The sequence shown here is derived from an EMBL/GenBank/DDBJ whole genome shotgun (WGS) entry which is preliminary data.</text>
</comment>
<evidence type="ECO:0000256" key="2">
    <source>
        <dbReference type="ARBA" id="ARBA00004123"/>
    </source>
</evidence>
<evidence type="ECO:0000313" key="7">
    <source>
        <dbReference type="EMBL" id="KAJ4390014.1"/>
    </source>
</evidence>
<comment type="subcellular location">
    <subcellularLocation>
        <location evidence="2">Nucleus</location>
    </subcellularLocation>
</comment>
<protein>
    <recommendedName>
        <fullName evidence="4">Histone transcription regulator 3 homolog</fullName>
    </recommendedName>
</protein>
<name>A0A9W8YRF7_9PEZI</name>
<feature type="compositionally biased region" description="Acidic residues" evidence="6">
    <location>
        <begin position="1817"/>
        <end position="1835"/>
    </location>
</feature>
<dbReference type="InterPro" id="IPR011990">
    <property type="entry name" value="TPR-like_helical_dom_sf"/>
</dbReference>
<evidence type="ECO:0000256" key="6">
    <source>
        <dbReference type="SAM" id="MobiDB-lite"/>
    </source>
</evidence>